<dbReference type="InterPro" id="IPR036812">
    <property type="entry name" value="NAD(P)_OxRdtase_dom_sf"/>
</dbReference>
<dbReference type="Proteomes" id="UP000319257">
    <property type="component" value="Unassembled WGS sequence"/>
</dbReference>
<sequence>MPPHLIFGAGGIGTTEKSFTFTWHTPEKTAELLSVLKRLEVLELDSAASYPPKNPWCTEALLGQAKAADAGFIINSKIAGHVQGPKLNDEAINASVEKTLQLLGVEKVSVLFSHFPDVLTPLDETAAAFHRQHQLGRFERLGLCNYSVEDMAKYFEICEEKGYVKPTVYQGSYNALSREAEAGLIPLLRKHNCVFQAYSPLAGGFLTGKVTEALDSGDSASLNRTRWQGDSVFPVYVSKYTSPAMHDAIRRLKAVCESASPRISVKEAAERWIMHHSALQDGDGVIFGSKTIENVESNVDDFRKGPLDGDALKAVESMWETVQDGMKDPSA</sequence>
<dbReference type="RefSeq" id="XP_030994485.1">
    <property type="nucleotide sequence ID" value="XM_031144499.1"/>
</dbReference>
<dbReference type="PANTHER" id="PTHR43364:SF4">
    <property type="entry name" value="NAD(P)-LINKED OXIDOREDUCTASE SUPERFAMILY PROTEIN"/>
    <property type="match status" value="1"/>
</dbReference>
<dbReference type="SUPFAM" id="SSF51430">
    <property type="entry name" value="NAD(P)-linked oxidoreductase"/>
    <property type="match status" value="1"/>
</dbReference>
<keyword evidence="1" id="KW-0560">Oxidoreductase</keyword>
<protein>
    <recommendedName>
        <fullName evidence="2">NADP-dependent oxidoreductase domain-containing protein</fullName>
    </recommendedName>
</protein>
<dbReference type="InterPro" id="IPR050523">
    <property type="entry name" value="AKR_Detox_Biosynth"/>
</dbReference>
<evidence type="ECO:0000256" key="1">
    <source>
        <dbReference type="ARBA" id="ARBA00023002"/>
    </source>
</evidence>
<dbReference type="OrthoDB" id="2310150at2759"/>
<dbReference type="AlphaFoldDB" id="A0A507B240"/>
<dbReference type="InParanoid" id="A0A507B240"/>
<accession>A0A507B240</accession>
<gene>
    <name evidence="3" type="ORF">E0L32_000951</name>
</gene>
<comment type="caution">
    <text evidence="3">The sequence shown here is derived from an EMBL/GenBank/DDBJ whole genome shotgun (WGS) entry which is preliminary data.</text>
</comment>
<dbReference type="PANTHER" id="PTHR43364">
    <property type="entry name" value="NADH-SPECIFIC METHYLGLYOXAL REDUCTASE-RELATED"/>
    <property type="match status" value="1"/>
</dbReference>
<organism evidence="3 4">
    <name type="scientific">Thyridium curvatum</name>
    <dbReference type="NCBI Taxonomy" id="1093900"/>
    <lineage>
        <taxon>Eukaryota</taxon>
        <taxon>Fungi</taxon>
        <taxon>Dikarya</taxon>
        <taxon>Ascomycota</taxon>
        <taxon>Pezizomycotina</taxon>
        <taxon>Sordariomycetes</taxon>
        <taxon>Sordariomycetidae</taxon>
        <taxon>Thyridiales</taxon>
        <taxon>Thyridiaceae</taxon>
        <taxon>Thyridium</taxon>
    </lineage>
</organism>
<dbReference type="GO" id="GO:0016491">
    <property type="term" value="F:oxidoreductase activity"/>
    <property type="evidence" value="ECO:0007669"/>
    <property type="project" value="UniProtKB-KW"/>
</dbReference>
<evidence type="ECO:0000313" key="4">
    <source>
        <dbReference type="Proteomes" id="UP000319257"/>
    </source>
</evidence>
<dbReference type="EMBL" id="SKBQ01000003">
    <property type="protein sequence ID" value="TPX12774.1"/>
    <property type="molecule type" value="Genomic_DNA"/>
</dbReference>
<reference evidence="3 4" key="1">
    <citation type="submission" date="2019-06" db="EMBL/GenBank/DDBJ databases">
        <title>Draft genome sequence of the filamentous fungus Phialemoniopsis curvata isolated from diesel fuel.</title>
        <authorList>
            <person name="Varaljay V.A."/>
            <person name="Lyon W.J."/>
            <person name="Crouch A.L."/>
            <person name="Drake C.E."/>
            <person name="Hollomon J.M."/>
            <person name="Nadeau L.J."/>
            <person name="Nunn H.S."/>
            <person name="Stevenson B.S."/>
            <person name="Bojanowski C.L."/>
            <person name="Crookes-Goodson W.J."/>
        </authorList>
    </citation>
    <scope>NUCLEOTIDE SEQUENCE [LARGE SCALE GENOMIC DNA]</scope>
    <source>
        <strain evidence="3 4">D216</strain>
    </source>
</reference>
<evidence type="ECO:0000313" key="3">
    <source>
        <dbReference type="EMBL" id="TPX12774.1"/>
    </source>
</evidence>
<feature type="domain" description="NADP-dependent oxidoreductase" evidence="2">
    <location>
        <begin position="5"/>
        <end position="319"/>
    </location>
</feature>
<dbReference type="Pfam" id="PF00248">
    <property type="entry name" value="Aldo_ket_red"/>
    <property type="match status" value="1"/>
</dbReference>
<dbReference type="GeneID" id="41968398"/>
<dbReference type="InterPro" id="IPR023210">
    <property type="entry name" value="NADP_OxRdtase_dom"/>
</dbReference>
<evidence type="ECO:0000259" key="2">
    <source>
        <dbReference type="Pfam" id="PF00248"/>
    </source>
</evidence>
<dbReference type="STRING" id="1093900.A0A507B240"/>
<name>A0A507B240_9PEZI</name>
<dbReference type="Gene3D" id="3.20.20.100">
    <property type="entry name" value="NADP-dependent oxidoreductase domain"/>
    <property type="match status" value="1"/>
</dbReference>
<proteinExistence type="predicted"/>
<keyword evidence="4" id="KW-1185">Reference proteome</keyword>